<evidence type="ECO:0000259" key="1">
    <source>
        <dbReference type="Pfam" id="PF11926"/>
    </source>
</evidence>
<dbReference type="EMBL" id="AWWV01010261">
    <property type="protein sequence ID" value="OMO80708.1"/>
    <property type="molecule type" value="Genomic_DNA"/>
</dbReference>
<sequence>MGDHEDSLYRIYPKKGEVWAIYENYFDGTRRPADVKSEQCRIVEIVTDLSEQSGIIRAVSLIEVPGWKSFFQRVQKQPDGDHSVSRKEMMFFSHQVPAYTVEGSDSHGIPKGSWHVEPDALPLRITTIY</sequence>
<dbReference type="Proteomes" id="UP000188268">
    <property type="component" value="Unassembled WGS sequence"/>
</dbReference>
<dbReference type="Pfam" id="PF11926">
    <property type="entry name" value="DUF3444"/>
    <property type="match status" value="1"/>
</dbReference>
<evidence type="ECO:0000313" key="3">
    <source>
        <dbReference type="Proteomes" id="UP000188268"/>
    </source>
</evidence>
<accession>A0A1R3IDR5</accession>
<dbReference type="PANTHER" id="PTHR47374:SF2">
    <property type="entry name" value="OS01G0927400 PROTEIN"/>
    <property type="match status" value="1"/>
</dbReference>
<comment type="caution">
    <text evidence="2">The sequence shown here is derived from an EMBL/GenBank/DDBJ whole genome shotgun (WGS) entry which is preliminary data.</text>
</comment>
<reference evidence="2 3" key="1">
    <citation type="submission" date="2013-09" db="EMBL/GenBank/DDBJ databases">
        <title>Corchorus capsularis genome sequencing.</title>
        <authorList>
            <person name="Alam M."/>
            <person name="Haque M.S."/>
            <person name="Islam M.S."/>
            <person name="Emdad E.M."/>
            <person name="Islam M.M."/>
            <person name="Ahmed B."/>
            <person name="Halim A."/>
            <person name="Hossen Q.M.M."/>
            <person name="Hossain M.Z."/>
            <person name="Ahmed R."/>
            <person name="Khan M.M."/>
            <person name="Islam R."/>
            <person name="Rashid M.M."/>
            <person name="Khan S.A."/>
            <person name="Rahman M.S."/>
            <person name="Alam M."/>
        </authorList>
    </citation>
    <scope>NUCLEOTIDE SEQUENCE [LARGE SCALE GENOMIC DNA]</scope>
    <source>
        <strain evidence="3">cv. CVL-1</strain>
        <tissue evidence="2">Whole seedling</tissue>
    </source>
</reference>
<protein>
    <recommendedName>
        <fullName evidence="1">DUF3444 domain-containing protein</fullName>
    </recommendedName>
</protein>
<name>A0A1R3IDR5_COCAP</name>
<dbReference type="OrthoDB" id="66964at2759"/>
<feature type="domain" description="DUF3444" evidence="1">
    <location>
        <begin position="6"/>
        <end position="103"/>
    </location>
</feature>
<proteinExistence type="predicted"/>
<dbReference type="Gramene" id="OMO80708">
    <property type="protein sequence ID" value="OMO80708"/>
    <property type="gene ID" value="CCACVL1_12803"/>
</dbReference>
<dbReference type="PANTHER" id="PTHR47374">
    <property type="entry name" value="ENDOSOME ANTIGEN-LIKE PROTEIN, PUTATIVE (DUF3444)-RELATED"/>
    <property type="match status" value="1"/>
</dbReference>
<keyword evidence="3" id="KW-1185">Reference proteome</keyword>
<gene>
    <name evidence="2" type="ORF">CCACVL1_12803</name>
</gene>
<dbReference type="AlphaFoldDB" id="A0A1R3IDR5"/>
<dbReference type="STRING" id="210143.A0A1R3IDR5"/>
<evidence type="ECO:0000313" key="2">
    <source>
        <dbReference type="EMBL" id="OMO80708.1"/>
    </source>
</evidence>
<organism evidence="2 3">
    <name type="scientific">Corchorus capsularis</name>
    <name type="common">Jute</name>
    <dbReference type="NCBI Taxonomy" id="210143"/>
    <lineage>
        <taxon>Eukaryota</taxon>
        <taxon>Viridiplantae</taxon>
        <taxon>Streptophyta</taxon>
        <taxon>Embryophyta</taxon>
        <taxon>Tracheophyta</taxon>
        <taxon>Spermatophyta</taxon>
        <taxon>Magnoliopsida</taxon>
        <taxon>eudicotyledons</taxon>
        <taxon>Gunneridae</taxon>
        <taxon>Pentapetalae</taxon>
        <taxon>rosids</taxon>
        <taxon>malvids</taxon>
        <taxon>Malvales</taxon>
        <taxon>Malvaceae</taxon>
        <taxon>Grewioideae</taxon>
        <taxon>Apeibeae</taxon>
        <taxon>Corchorus</taxon>
    </lineage>
</organism>
<dbReference type="InterPro" id="IPR024593">
    <property type="entry name" value="DUF3444"/>
</dbReference>